<evidence type="ECO:0000256" key="3">
    <source>
        <dbReference type="SAM" id="MobiDB-lite"/>
    </source>
</evidence>
<name>A0ABD6BQ44_9EURY</name>
<evidence type="ECO:0000313" key="4">
    <source>
        <dbReference type="EMBL" id="MFD1566765.1"/>
    </source>
</evidence>
<proteinExistence type="predicted"/>
<dbReference type="InterPro" id="IPR051313">
    <property type="entry name" value="Bact_iron-sidero_bind"/>
</dbReference>
<dbReference type="InterPro" id="IPR006311">
    <property type="entry name" value="TAT_signal"/>
</dbReference>
<dbReference type="AlphaFoldDB" id="A0ABD6BQ44"/>
<dbReference type="PROSITE" id="PS51318">
    <property type="entry name" value="TAT"/>
    <property type="match status" value="1"/>
</dbReference>
<reference evidence="4 5" key="1">
    <citation type="journal article" date="2019" name="Int. J. Syst. Evol. Microbiol.">
        <title>The Global Catalogue of Microorganisms (GCM) 10K type strain sequencing project: providing services to taxonomists for standard genome sequencing and annotation.</title>
        <authorList>
            <consortium name="The Broad Institute Genomics Platform"/>
            <consortium name="The Broad Institute Genome Sequencing Center for Infectious Disease"/>
            <person name="Wu L."/>
            <person name="Ma J."/>
        </authorList>
    </citation>
    <scope>NUCLEOTIDE SEQUENCE [LARGE SCALE GENOMIC DNA]</scope>
    <source>
        <strain evidence="4 5">CGMCC 1.12859</strain>
    </source>
</reference>
<organism evidence="4 5">
    <name type="scientific">Halolamina litorea</name>
    <dbReference type="NCBI Taxonomy" id="1515593"/>
    <lineage>
        <taxon>Archaea</taxon>
        <taxon>Methanobacteriati</taxon>
        <taxon>Methanobacteriota</taxon>
        <taxon>Stenosarchaea group</taxon>
        <taxon>Halobacteria</taxon>
        <taxon>Halobacteriales</taxon>
        <taxon>Haloferacaceae</taxon>
    </lineage>
</organism>
<evidence type="ECO:0000313" key="5">
    <source>
        <dbReference type="Proteomes" id="UP001597139"/>
    </source>
</evidence>
<dbReference type="EMBL" id="JBHUCZ010000001">
    <property type="protein sequence ID" value="MFD1566765.1"/>
    <property type="molecule type" value="Genomic_DNA"/>
</dbReference>
<protein>
    <submittedName>
        <fullName evidence="4">ABC transporter substrate-binding protein</fullName>
    </submittedName>
</protein>
<feature type="region of interest" description="Disordered" evidence="3">
    <location>
        <begin position="26"/>
        <end position="65"/>
    </location>
</feature>
<feature type="compositionally biased region" description="Low complexity" evidence="3">
    <location>
        <begin position="34"/>
        <end position="54"/>
    </location>
</feature>
<keyword evidence="2" id="KW-0732">Signal</keyword>
<dbReference type="RefSeq" id="WP_267646056.1">
    <property type="nucleotide sequence ID" value="NZ_JANHGR010000001.1"/>
</dbReference>
<comment type="caution">
    <text evidence="4">The sequence shown here is derived from an EMBL/GenBank/DDBJ whole genome shotgun (WGS) entry which is preliminary data.</text>
</comment>
<keyword evidence="1" id="KW-0813">Transport</keyword>
<accession>A0ABD6BQ44</accession>
<dbReference type="Proteomes" id="UP001597139">
    <property type="component" value="Unassembled WGS sequence"/>
</dbReference>
<evidence type="ECO:0000256" key="2">
    <source>
        <dbReference type="ARBA" id="ARBA00022729"/>
    </source>
</evidence>
<evidence type="ECO:0000256" key="1">
    <source>
        <dbReference type="ARBA" id="ARBA00022448"/>
    </source>
</evidence>
<dbReference type="Gene3D" id="3.40.50.1980">
    <property type="entry name" value="Nitrogenase molybdenum iron protein domain"/>
    <property type="match status" value="1"/>
</dbReference>
<keyword evidence="5" id="KW-1185">Reference proteome</keyword>
<gene>
    <name evidence="4" type="ORF">ACFSAU_04605</name>
</gene>
<dbReference type="SUPFAM" id="SSF53807">
    <property type="entry name" value="Helical backbone' metal receptor"/>
    <property type="match status" value="1"/>
</dbReference>
<dbReference type="PANTHER" id="PTHR30532:SF1">
    <property type="entry name" value="IRON(3+)-HYDROXAMATE-BINDING PROTEIN FHUD"/>
    <property type="match status" value="1"/>
</dbReference>
<sequence length="415" mass="44687">MTDDSHPTRREYLTYGSALAGAGLLAGCTGGDGTDTPAGDDGTPVDGTPADGTDQPTDDNTATPSSYTASMAPAGEVEFSAVPESVMVYSLIYADMAVAYGHGDAVNSLGFSAEAGGNTLDAYYERLPGVSFDHEGIEQLNSGNSGVTIDKELVYELDSDLHLVDPCLVMSFDGWEEADIEETESVAPWFGNTLSRRNTEPPEACADDYEYYTLWEIADSVADVFRAGSTYEELATVHADLTATIEADLPPESERPTVASVIFMSDTFYPSKINTAGFSNAHVRPLGATDALAGGDVSYQTAYDYEQLLEIDPDVILHRYGINSYYDVGDIRQTIADHPVGGDLTASQNGRIYAGGHPVQGPLMNLFQLEMTAKQLYPEQFGEWPGYTQGESYPEIPEGERLFDRQRVADIVGGE</sequence>
<dbReference type="PANTHER" id="PTHR30532">
    <property type="entry name" value="IRON III DICITRATE-BINDING PERIPLASMIC PROTEIN"/>
    <property type="match status" value="1"/>
</dbReference>